<sequence>MAFPVGEEYDQGSPMKAEVVVARQPILDRQGLVVAQELLFREAGDDIARIQDGYSATAAVVERTLGVLGIEYVLGHDDGFLNCTGDFLFFGAVDVLPPSRFVLEILEGTGLTDELAARCDELRLAGFRIALDDVRSLTPDIERFLPHVDIVKLEWPYLAPEEAAYAIERCKRAGKRVLAEKVEERSDHAAALQAGCDLFQGYYFARPQLLTASRTPSRFAAVFRVLQLLREEADGAHLEDALKHAPALVIQLLRLANNAARRRWSHAPITSIGQAVAVVGSKQLMLWCCLLLYGNPADLRFGHSPLAQLVQHRANFMERAAGELTPEDGDFHEAAWLCGLLSLAYISCEVTPERFFTDISIDIVIEEAIVEHAGVLGTLLTIAEHLEQGQFDAAFRQGRTLGAEFAGKIPSLAL</sequence>
<dbReference type="Gene3D" id="1.10.3210.10">
    <property type="entry name" value="Hypothetical protein af1432"/>
    <property type="match status" value="1"/>
</dbReference>
<dbReference type="InterPro" id="IPR001633">
    <property type="entry name" value="EAL_dom"/>
</dbReference>
<dbReference type="PIRSF" id="PIRSF003180">
    <property type="entry name" value="DiGMPpdiest_YuxH"/>
    <property type="match status" value="1"/>
</dbReference>
<dbReference type="InterPro" id="IPR013976">
    <property type="entry name" value="HDOD"/>
</dbReference>
<dbReference type="Pfam" id="PF08668">
    <property type="entry name" value="HDOD"/>
    <property type="match status" value="1"/>
</dbReference>
<dbReference type="SUPFAM" id="SSF141868">
    <property type="entry name" value="EAL domain-like"/>
    <property type="match status" value="1"/>
</dbReference>
<dbReference type="PROSITE" id="PS50883">
    <property type="entry name" value="EAL"/>
    <property type="match status" value="1"/>
</dbReference>
<feature type="domain" description="HDOD" evidence="2">
    <location>
        <begin position="215"/>
        <end position="407"/>
    </location>
</feature>
<evidence type="ECO:0000259" key="2">
    <source>
        <dbReference type="PROSITE" id="PS51833"/>
    </source>
</evidence>
<reference evidence="3 4" key="1">
    <citation type="submission" date="2016-11" db="EMBL/GenBank/DDBJ databases">
        <authorList>
            <person name="Jaros S."/>
            <person name="Januszkiewicz K."/>
            <person name="Wedrychowicz H."/>
        </authorList>
    </citation>
    <scope>NUCLEOTIDE SEQUENCE [LARGE SCALE GENOMIC DNA]</scope>
    <source>
        <strain evidence="3 4">GAS86</strain>
    </source>
</reference>
<dbReference type="Proteomes" id="UP000184693">
    <property type="component" value="Unassembled WGS sequence"/>
</dbReference>
<gene>
    <name evidence="3" type="ORF">SAMN05444168_6657</name>
</gene>
<accession>A0A1N6KBI7</accession>
<dbReference type="PROSITE" id="PS51833">
    <property type="entry name" value="HDOD"/>
    <property type="match status" value="1"/>
</dbReference>
<feature type="domain" description="EAL" evidence="1">
    <location>
        <begin position="1"/>
        <end position="221"/>
    </location>
</feature>
<evidence type="ECO:0000259" key="1">
    <source>
        <dbReference type="PROSITE" id="PS50883"/>
    </source>
</evidence>
<dbReference type="InterPro" id="IPR035919">
    <property type="entry name" value="EAL_sf"/>
</dbReference>
<dbReference type="PANTHER" id="PTHR33525:SF4">
    <property type="entry name" value="CYCLIC DI-GMP PHOSPHODIESTERASE CDGJ"/>
    <property type="match status" value="1"/>
</dbReference>
<dbReference type="Pfam" id="PF00563">
    <property type="entry name" value="EAL"/>
    <property type="match status" value="1"/>
</dbReference>
<dbReference type="SMART" id="SM00052">
    <property type="entry name" value="EAL"/>
    <property type="match status" value="1"/>
</dbReference>
<organism evidence="3 4">
    <name type="scientific">Paraburkholderia phenazinium</name>
    <dbReference type="NCBI Taxonomy" id="60549"/>
    <lineage>
        <taxon>Bacteria</taxon>
        <taxon>Pseudomonadati</taxon>
        <taxon>Pseudomonadota</taxon>
        <taxon>Betaproteobacteria</taxon>
        <taxon>Burkholderiales</taxon>
        <taxon>Burkholderiaceae</taxon>
        <taxon>Paraburkholderia</taxon>
    </lineage>
</organism>
<proteinExistence type="predicted"/>
<dbReference type="InterPro" id="IPR052340">
    <property type="entry name" value="RNase_Y/CdgJ"/>
</dbReference>
<dbReference type="AlphaFoldDB" id="A0A1N6KBI7"/>
<evidence type="ECO:0000313" key="4">
    <source>
        <dbReference type="Proteomes" id="UP000184693"/>
    </source>
</evidence>
<dbReference type="Gene3D" id="3.20.20.450">
    <property type="entry name" value="EAL domain"/>
    <property type="match status" value="1"/>
</dbReference>
<name>A0A1N6KBI7_9BURK</name>
<dbReference type="SUPFAM" id="SSF109604">
    <property type="entry name" value="HD-domain/PDEase-like"/>
    <property type="match status" value="1"/>
</dbReference>
<dbReference type="PANTHER" id="PTHR33525">
    <property type="match status" value="1"/>
</dbReference>
<protein>
    <submittedName>
        <fullName evidence="3">EAL and modified HD-GYP domain-containing signal transduction protein</fullName>
    </submittedName>
</protein>
<dbReference type="EMBL" id="FSRM01000002">
    <property type="protein sequence ID" value="SIO53813.1"/>
    <property type="molecule type" value="Genomic_DNA"/>
</dbReference>
<dbReference type="InterPro" id="IPR014408">
    <property type="entry name" value="dGMP_Pdiesterase_EAL/HD-GYP"/>
</dbReference>
<evidence type="ECO:0000313" key="3">
    <source>
        <dbReference type="EMBL" id="SIO53813.1"/>
    </source>
</evidence>